<dbReference type="InterPro" id="IPR011335">
    <property type="entry name" value="Restrct_endonuc-II-like"/>
</dbReference>
<proteinExistence type="inferred from homology"/>
<evidence type="ECO:0000313" key="12">
    <source>
        <dbReference type="EMBL" id="QHS96842.1"/>
    </source>
</evidence>
<protein>
    <recommendedName>
        <fullName evidence="11">ERCC4 domain-containing protein</fullName>
    </recommendedName>
</protein>
<dbReference type="PANTHER" id="PTHR13451">
    <property type="entry name" value="CLASS II CROSSOVER JUNCTION ENDONUCLEASE MUS81"/>
    <property type="match status" value="1"/>
</dbReference>
<dbReference type="GO" id="GO:0005634">
    <property type="term" value="C:nucleus"/>
    <property type="evidence" value="ECO:0007669"/>
    <property type="project" value="TreeGrafter"/>
</dbReference>
<keyword evidence="8" id="KW-0460">Magnesium</keyword>
<dbReference type="GO" id="GO:0000712">
    <property type="term" value="P:resolution of meiotic recombination intermediates"/>
    <property type="evidence" value="ECO:0007669"/>
    <property type="project" value="TreeGrafter"/>
</dbReference>
<evidence type="ECO:0000256" key="10">
    <source>
        <dbReference type="ARBA" id="ARBA00023204"/>
    </source>
</evidence>
<keyword evidence="5" id="KW-0255">Endonuclease</keyword>
<dbReference type="InterPro" id="IPR033309">
    <property type="entry name" value="Mus81"/>
</dbReference>
<evidence type="ECO:0000256" key="1">
    <source>
        <dbReference type="ARBA" id="ARBA00001946"/>
    </source>
</evidence>
<dbReference type="GO" id="GO:0006308">
    <property type="term" value="P:DNA catabolic process"/>
    <property type="evidence" value="ECO:0007669"/>
    <property type="project" value="InterPro"/>
</dbReference>
<evidence type="ECO:0000256" key="6">
    <source>
        <dbReference type="ARBA" id="ARBA00022763"/>
    </source>
</evidence>
<evidence type="ECO:0000256" key="9">
    <source>
        <dbReference type="ARBA" id="ARBA00023172"/>
    </source>
</evidence>
<dbReference type="GO" id="GO:0048257">
    <property type="term" value="F:3'-flap endonuclease activity"/>
    <property type="evidence" value="ECO:0007669"/>
    <property type="project" value="TreeGrafter"/>
</dbReference>
<dbReference type="InterPro" id="IPR006166">
    <property type="entry name" value="ERCC4_domain"/>
</dbReference>
<keyword evidence="3" id="KW-0540">Nuclease</keyword>
<name>A0A6C0BXN1_9ZZZZ</name>
<reference evidence="12" key="1">
    <citation type="journal article" date="2020" name="Nature">
        <title>Giant virus diversity and host interactions through global metagenomics.</title>
        <authorList>
            <person name="Schulz F."/>
            <person name="Roux S."/>
            <person name="Paez-Espino D."/>
            <person name="Jungbluth S."/>
            <person name="Walsh D.A."/>
            <person name="Denef V.J."/>
            <person name="McMahon K.D."/>
            <person name="Konstantinidis K.T."/>
            <person name="Eloe-Fadrosh E.A."/>
            <person name="Kyrpides N.C."/>
            <person name="Woyke T."/>
        </authorList>
    </citation>
    <scope>NUCLEOTIDE SEQUENCE</scope>
    <source>
        <strain evidence="12">GVMAG-M-3300020166-5</strain>
    </source>
</reference>
<dbReference type="AlphaFoldDB" id="A0A6C0BXN1"/>
<dbReference type="Pfam" id="PF02732">
    <property type="entry name" value="ERCC4"/>
    <property type="match status" value="1"/>
</dbReference>
<dbReference type="GO" id="GO:0000727">
    <property type="term" value="P:double-strand break repair via break-induced replication"/>
    <property type="evidence" value="ECO:0007669"/>
    <property type="project" value="TreeGrafter"/>
</dbReference>
<keyword evidence="10" id="KW-0234">DNA repair</keyword>
<dbReference type="GO" id="GO:0031573">
    <property type="term" value="P:mitotic intra-S DNA damage checkpoint signaling"/>
    <property type="evidence" value="ECO:0007669"/>
    <property type="project" value="TreeGrafter"/>
</dbReference>
<dbReference type="Gene3D" id="3.40.50.10130">
    <property type="match status" value="1"/>
</dbReference>
<organism evidence="12">
    <name type="scientific">viral metagenome</name>
    <dbReference type="NCBI Taxonomy" id="1070528"/>
    <lineage>
        <taxon>unclassified sequences</taxon>
        <taxon>metagenomes</taxon>
        <taxon>organismal metagenomes</taxon>
    </lineage>
</organism>
<feature type="domain" description="ERCC4" evidence="11">
    <location>
        <begin position="2"/>
        <end position="96"/>
    </location>
</feature>
<dbReference type="InterPro" id="IPR047416">
    <property type="entry name" value="XPF_nuclease_Mus81"/>
</dbReference>
<dbReference type="GO" id="GO:0046872">
    <property type="term" value="F:metal ion binding"/>
    <property type="evidence" value="ECO:0007669"/>
    <property type="project" value="UniProtKB-KW"/>
</dbReference>
<sequence>MLILLDCRETKLIEECKMFLSGKDELSHIKMEVRNLPIGDIIIMDGTDKERIIVERKSVNDLASSIRDSRYKEQSFRLKNCDIPNHDIFYVIEGSYASLGPRYNRKTILSAITSLAYYKGFSVHRTFSIKETAEWLMRFADKLYREGKPGFYSKPATNETNIKEDVGYSSVCKRVKKDNITVDNIGEIMLMQIPGVSSSAASAILKVHHTLNAVIKSLEADPKALDCIYTTTKTGKERKLNKSAGENICKFLISQ</sequence>
<dbReference type="PANTHER" id="PTHR13451:SF0">
    <property type="entry name" value="CROSSOVER JUNCTION ENDONUCLEASE MUS81"/>
    <property type="match status" value="1"/>
</dbReference>
<keyword evidence="7" id="KW-0378">Hydrolase</keyword>
<dbReference type="SMART" id="SM00891">
    <property type="entry name" value="ERCC4"/>
    <property type="match status" value="1"/>
</dbReference>
<keyword evidence="9" id="KW-0233">DNA recombination</keyword>
<dbReference type="GO" id="GO:0003677">
    <property type="term" value="F:DNA binding"/>
    <property type="evidence" value="ECO:0007669"/>
    <property type="project" value="InterPro"/>
</dbReference>
<evidence type="ECO:0000256" key="5">
    <source>
        <dbReference type="ARBA" id="ARBA00022759"/>
    </source>
</evidence>
<accession>A0A6C0BXN1</accession>
<keyword evidence="6" id="KW-0227">DNA damage</keyword>
<dbReference type="Gene3D" id="1.10.150.670">
    <property type="entry name" value="Crossover junction endonuclease EME1, DNA-binding domain"/>
    <property type="match status" value="1"/>
</dbReference>
<evidence type="ECO:0000256" key="4">
    <source>
        <dbReference type="ARBA" id="ARBA00022723"/>
    </source>
</evidence>
<comment type="similarity">
    <text evidence="2">Belongs to the XPF family.</text>
</comment>
<evidence type="ECO:0000256" key="3">
    <source>
        <dbReference type="ARBA" id="ARBA00022722"/>
    </source>
</evidence>
<dbReference type="EMBL" id="MN739280">
    <property type="protein sequence ID" value="QHS96842.1"/>
    <property type="molecule type" value="Genomic_DNA"/>
</dbReference>
<evidence type="ECO:0000256" key="8">
    <source>
        <dbReference type="ARBA" id="ARBA00022842"/>
    </source>
</evidence>
<evidence type="ECO:0000256" key="2">
    <source>
        <dbReference type="ARBA" id="ARBA00010015"/>
    </source>
</evidence>
<dbReference type="SUPFAM" id="SSF52980">
    <property type="entry name" value="Restriction endonuclease-like"/>
    <property type="match status" value="1"/>
</dbReference>
<dbReference type="InterPro" id="IPR042530">
    <property type="entry name" value="EME1/EME2_C"/>
</dbReference>
<comment type="cofactor">
    <cofactor evidence="1">
        <name>Mg(2+)</name>
        <dbReference type="ChEBI" id="CHEBI:18420"/>
    </cofactor>
</comment>
<dbReference type="GO" id="GO:0048476">
    <property type="term" value="C:Holliday junction resolvase complex"/>
    <property type="evidence" value="ECO:0007669"/>
    <property type="project" value="TreeGrafter"/>
</dbReference>
<evidence type="ECO:0000256" key="7">
    <source>
        <dbReference type="ARBA" id="ARBA00022801"/>
    </source>
</evidence>
<dbReference type="CDD" id="cd20074">
    <property type="entry name" value="XPF_nuclease_Mus81"/>
    <property type="match status" value="1"/>
</dbReference>
<keyword evidence="4" id="KW-0479">Metal-binding</keyword>
<dbReference type="GO" id="GO:0008821">
    <property type="term" value="F:crossover junction DNA endonuclease activity"/>
    <property type="evidence" value="ECO:0007669"/>
    <property type="project" value="InterPro"/>
</dbReference>
<evidence type="ECO:0000259" key="11">
    <source>
        <dbReference type="SMART" id="SM00891"/>
    </source>
</evidence>